<dbReference type="InterPro" id="IPR036047">
    <property type="entry name" value="F-box-like_dom_sf"/>
</dbReference>
<dbReference type="InterPro" id="IPR050796">
    <property type="entry name" value="SCF_F-box_component"/>
</dbReference>
<dbReference type="SUPFAM" id="SSF81383">
    <property type="entry name" value="F-box domain"/>
    <property type="match status" value="1"/>
</dbReference>
<dbReference type="PANTHER" id="PTHR31672">
    <property type="entry name" value="BNACNNG10540D PROTEIN"/>
    <property type="match status" value="1"/>
</dbReference>
<comment type="caution">
    <text evidence="3">The sequence shown here is derived from an EMBL/GenBank/DDBJ whole genome shotgun (WGS) entry which is preliminary data.</text>
</comment>
<keyword evidence="4" id="KW-1185">Reference proteome</keyword>
<evidence type="ECO:0000256" key="1">
    <source>
        <dbReference type="SAM" id="MobiDB-lite"/>
    </source>
</evidence>
<dbReference type="Pfam" id="PF24750">
    <property type="entry name" value="b-prop_At3g26010-like"/>
    <property type="match status" value="1"/>
</dbReference>
<dbReference type="Proteomes" id="UP000824890">
    <property type="component" value="Unassembled WGS sequence"/>
</dbReference>
<name>A0ABQ8DID8_BRANA</name>
<dbReference type="EMBL" id="JAGKQM010000004">
    <property type="protein sequence ID" value="KAH0929145.1"/>
    <property type="molecule type" value="Genomic_DNA"/>
</dbReference>
<feature type="domain" description="F-box" evidence="2">
    <location>
        <begin position="1"/>
        <end position="43"/>
    </location>
</feature>
<dbReference type="InterPro" id="IPR056592">
    <property type="entry name" value="Beta-prop_At3g26010-like"/>
</dbReference>
<proteinExistence type="predicted"/>
<reference evidence="3 4" key="1">
    <citation type="submission" date="2021-05" db="EMBL/GenBank/DDBJ databases">
        <title>Genome Assembly of Synthetic Allotetraploid Brassica napus Reveals Homoeologous Exchanges between Subgenomes.</title>
        <authorList>
            <person name="Davis J.T."/>
        </authorList>
    </citation>
    <scope>NUCLEOTIDE SEQUENCE [LARGE SCALE GENOMIC DNA]</scope>
    <source>
        <strain evidence="4">cv. Da-Ae</strain>
        <tissue evidence="3">Seedling</tissue>
    </source>
</reference>
<dbReference type="SMART" id="SM00256">
    <property type="entry name" value="FBOX"/>
    <property type="match status" value="1"/>
</dbReference>
<gene>
    <name evidence="3" type="ORF">HID58_014872</name>
</gene>
<evidence type="ECO:0000313" key="4">
    <source>
        <dbReference type="Proteomes" id="UP000824890"/>
    </source>
</evidence>
<evidence type="ECO:0000259" key="2">
    <source>
        <dbReference type="PROSITE" id="PS50181"/>
    </source>
</evidence>
<dbReference type="PROSITE" id="PS50181">
    <property type="entry name" value="FBOX"/>
    <property type="match status" value="1"/>
</dbReference>
<feature type="region of interest" description="Disordered" evidence="1">
    <location>
        <begin position="423"/>
        <end position="473"/>
    </location>
</feature>
<accession>A0ABQ8DID8</accession>
<dbReference type="Gene3D" id="1.20.1280.50">
    <property type="match status" value="1"/>
</dbReference>
<organism evidence="3 4">
    <name type="scientific">Brassica napus</name>
    <name type="common">Rape</name>
    <dbReference type="NCBI Taxonomy" id="3708"/>
    <lineage>
        <taxon>Eukaryota</taxon>
        <taxon>Viridiplantae</taxon>
        <taxon>Streptophyta</taxon>
        <taxon>Embryophyta</taxon>
        <taxon>Tracheophyta</taxon>
        <taxon>Spermatophyta</taxon>
        <taxon>Magnoliopsida</taxon>
        <taxon>eudicotyledons</taxon>
        <taxon>Gunneridae</taxon>
        <taxon>Pentapetalae</taxon>
        <taxon>rosids</taxon>
        <taxon>malvids</taxon>
        <taxon>Brassicales</taxon>
        <taxon>Brassicaceae</taxon>
        <taxon>Brassiceae</taxon>
        <taxon>Brassica</taxon>
    </lineage>
</organism>
<evidence type="ECO:0000313" key="3">
    <source>
        <dbReference type="EMBL" id="KAH0929145.1"/>
    </source>
</evidence>
<sequence>MVFLPDDLCATILSRLPIKVFTSFKLVCKQWNSVVDSPIFRELFIAQHQNTHSSSWSLIMGAVDRTEFLAHYRCNTWGLQRSLDSYISSFIAYKFENQRHYYRRGSVVAYSDAGFVLIDVSSYSYAGSTFEKRSLCVANPVSQECIEIDAPKAFENSGIFRPFGIATRTNNGVVTSYKIVAFSSESYVENLGLMIYSSETGLWSRKLHLHSKSESCPHTISLNGNLHWLSRNNDELVSMDFNATNMASGPFRYTDFPDLEKRVKFARACTTYQGSLMYINIVSQDGSVDNKLCVWRLKSWEWQLISEISTALTETKFDYIPLSINSCDATTAYFLSQKHQRLIAINLRNGERMLHRELELSSGGRILRSLHYSQGSYFYSFVLPQWLYRLPRQQRVADQILRQDSDQLEVSFTSLLPLPGTGPVGGFTTLEPSSPGGDRRWCGPEGQPGNLGGTEAGGGGPSGQPGGMEPGGG</sequence>
<protein>
    <recommendedName>
        <fullName evidence="2">F-box domain-containing protein</fullName>
    </recommendedName>
</protein>
<dbReference type="CDD" id="cd22157">
    <property type="entry name" value="F-box_AtFBW1-like"/>
    <property type="match status" value="1"/>
</dbReference>
<dbReference type="InterPro" id="IPR001810">
    <property type="entry name" value="F-box_dom"/>
</dbReference>
<feature type="compositionally biased region" description="Gly residues" evidence="1">
    <location>
        <begin position="449"/>
        <end position="473"/>
    </location>
</feature>
<dbReference type="PANTHER" id="PTHR31672:SF2">
    <property type="entry name" value="F-BOX DOMAIN-CONTAINING PROTEIN"/>
    <property type="match status" value="1"/>
</dbReference>
<dbReference type="Pfam" id="PF00646">
    <property type="entry name" value="F-box"/>
    <property type="match status" value="1"/>
</dbReference>